<evidence type="ECO:0000313" key="5">
    <source>
        <dbReference type="EMBL" id="MCV2367571.1"/>
    </source>
</evidence>
<accession>A0ABT2YB96</accession>
<keyword evidence="1" id="KW-0812">Transmembrane</keyword>
<dbReference type="PANTHER" id="PTHR37957">
    <property type="entry name" value="BLR7070 PROTEIN"/>
    <property type="match status" value="1"/>
</dbReference>
<organism evidence="5 6">
    <name type="scientific">Roseateles oligotrophus</name>
    <dbReference type="NCBI Taxonomy" id="1769250"/>
    <lineage>
        <taxon>Bacteria</taxon>
        <taxon>Pseudomonadati</taxon>
        <taxon>Pseudomonadota</taxon>
        <taxon>Betaproteobacteria</taxon>
        <taxon>Burkholderiales</taxon>
        <taxon>Sphaerotilaceae</taxon>
        <taxon>Roseateles</taxon>
    </lineage>
</organism>
<feature type="chain" id="PRO_5045802983" evidence="2">
    <location>
        <begin position="29"/>
        <end position="462"/>
    </location>
</feature>
<dbReference type="EMBL" id="JAJIRN010000002">
    <property type="protein sequence ID" value="MCV2367571.1"/>
    <property type="molecule type" value="Genomic_DNA"/>
</dbReference>
<evidence type="ECO:0000259" key="4">
    <source>
        <dbReference type="Pfam" id="PF13449"/>
    </source>
</evidence>
<dbReference type="Pfam" id="PF13449">
    <property type="entry name" value="Phytase-like"/>
    <property type="match status" value="1"/>
</dbReference>
<dbReference type="InterPro" id="IPR013424">
    <property type="entry name" value="Ice-binding_C"/>
</dbReference>
<keyword evidence="1" id="KW-1133">Transmembrane helix</keyword>
<comment type="caution">
    <text evidence="5">The sequence shown here is derived from an EMBL/GenBank/DDBJ whole genome shotgun (WGS) entry which is preliminary data.</text>
</comment>
<reference evidence="5 6" key="1">
    <citation type="submission" date="2021-11" db="EMBL/GenBank/DDBJ databases">
        <authorList>
            <person name="Liang Q."/>
            <person name="Mou H."/>
            <person name="Liu Z."/>
        </authorList>
    </citation>
    <scope>NUCLEOTIDE SEQUENCE [LARGE SCALE GENOMIC DNA]</scope>
    <source>
        <strain evidence="5 6">CHU3</strain>
    </source>
</reference>
<keyword evidence="2" id="KW-0732">Signal</keyword>
<sequence>MMNKSNLKNKAKPAVLRLIAVASGLALAAPAFAAGATLEGWALMPANTFSEGPTTGQFANGAGGNALPLLNKQSVQGFSAVLNGPVAGSYLFMPDNGFGTKGNSADALLRMYAVTPDFKTAIGGSGTVKAANYNSGAVMSGFNAGSYINLADPDKKIGFAIQADYTNYYNNAANPLVDASIRSGRLLTGADFDIESVRKDKNGNLWFGDEFGPFLVKADASGKVLRGEVGLPGVMSPQNPYLNGGTANLNGSNGFEGMAINRAGDKLFTLLEGTVAGDDASRKTLRINEFSIDAEAYTGQQWKYKLDVAGTNIGDMTALNDHEFLIIERNGVTATSASGTPFKKIFRIDINKLDAEGYVAKSEAVDLMNIADPDDLNGDGKATFTFPFVTIESVLVLDENTLLVANDNNYPGVGGRDLGSDNTEFLKIRLTSAVPEPSTYALLLAGLGAIGFFVAGRRKQDR</sequence>
<gene>
    <name evidence="5" type="ORF">LNV07_05635</name>
</gene>
<dbReference type="InterPro" id="IPR027372">
    <property type="entry name" value="Phytase-like_dom"/>
</dbReference>
<keyword evidence="1" id="KW-0472">Membrane</keyword>
<dbReference type="NCBIfam" id="TIGR02595">
    <property type="entry name" value="PEP_CTERM"/>
    <property type="match status" value="1"/>
</dbReference>
<evidence type="ECO:0000256" key="1">
    <source>
        <dbReference type="SAM" id="Phobius"/>
    </source>
</evidence>
<feature type="domain" description="Phytase-like" evidence="4">
    <location>
        <begin position="73"/>
        <end position="410"/>
    </location>
</feature>
<evidence type="ECO:0000259" key="3">
    <source>
        <dbReference type="Pfam" id="PF07589"/>
    </source>
</evidence>
<name>A0ABT2YB96_9BURK</name>
<keyword evidence="6" id="KW-1185">Reference proteome</keyword>
<dbReference type="PANTHER" id="PTHR37957:SF1">
    <property type="entry name" value="PHYTASE-LIKE DOMAIN-CONTAINING PROTEIN"/>
    <property type="match status" value="1"/>
</dbReference>
<feature type="domain" description="Ice-binding protein C-terminal" evidence="3">
    <location>
        <begin position="433"/>
        <end position="459"/>
    </location>
</feature>
<dbReference type="RefSeq" id="WP_263570185.1">
    <property type="nucleotide sequence ID" value="NZ_JAJIRN010000002.1"/>
</dbReference>
<dbReference type="Pfam" id="PF07589">
    <property type="entry name" value="PEP-CTERM"/>
    <property type="match status" value="1"/>
</dbReference>
<feature type="signal peptide" evidence="2">
    <location>
        <begin position="1"/>
        <end position="28"/>
    </location>
</feature>
<proteinExistence type="predicted"/>
<evidence type="ECO:0000313" key="6">
    <source>
        <dbReference type="Proteomes" id="UP001209701"/>
    </source>
</evidence>
<dbReference type="Proteomes" id="UP001209701">
    <property type="component" value="Unassembled WGS sequence"/>
</dbReference>
<protein>
    <submittedName>
        <fullName evidence="5">Esterase-like activity of phytase family protein</fullName>
    </submittedName>
</protein>
<feature type="transmembrane region" description="Helical" evidence="1">
    <location>
        <begin position="438"/>
        <end position="456"/>
    </location>
</feature>
<evidence type="ECO:0000256" key="2">
    <source>
        <dbReference type="SAM" id="SignalP"/>
    </source>
</evidence>